<dbReference type="GO" id="GO:0005948">
    <property type="term" value="C:acetolactate synthase complex"/>
    <property type="evidence" value="ECO:0007669"/>
    <property type="project" value="TreeGrafter"/>
</dbReference>
<dbReference type="Gene3D" id="3.40.50.970">
    <property type="match status" value="1"/>
</dbReference>
<dbReference type="SUPFAM" id="SSF52518">
    <property type="entry name" value="Thiamin diphosphate-binding fold (THDP-binding)"/>
    <property type="match status" value="1"/>
</dbReference>
<gene>
    <name evidence="3" type="ORF">METZ01_LOCUS232847</name>
</gene>
<comment type="similarity">
    <text evidence="1">Belongs to the TPP enzyme family.</text>
</comment>
<reference evidence="3" key="1">
    <citation type="submission" date="2018-05" db="EMBL/GenBank/DDBJ databases">
        <authorList>
            <person name="Lanie J.A."/>
            <person name="Ng W.-L."/>
            <person name="Kazmierczak K.M."/>
            <person name="Andrzejewski T.M."/>
            <person name="Davidsen T.M."/>
            <person name="Wayne K.J."/>
            <person name="Tettelin H."/>
            <person name="Glass J.I."/>
            <person name="Rusch D."/>
            <person name="Podicherti R."/>
            <person name="Tsui H.-C.T."/>
            <person name="Winkler M.E."/>
        </authorList>
    </citation>
    <scope>NUCLEOTIDE SEQUENCE</scope>
</reference>
<dbReference type="PANTHER" id="PTHR18968:SF167">
    <property type="entry name" value="ACETOLACTATE SYNTHASE LARGE SUBUNIT ILVB2-RELATED"/>
    <property type="match status" value="1"/>
</dbReference>
<evidence type="ECO:0000256" key="1">
    <source>
        <dbReference type="ARBA" id="ARBA00007812"/>
    </source>
</evidence>
<sequence length="202" mass="22173">MTGGQAITETLKVHDVDTIFGIISIHTLDLFDSLFDNQDSLRFIGGRQELGCGFMADGYARATGKPGILLTSTGPGAADSMGALGEAYFSSSAVLEITTNVEQEYIGSGKLSTHETKNQLQMFESVTDWNAMISQVESIPDYFVEAFQRFKSRRPRPIELELPTDLLALQADVEVLAPRDPQIAQRDPAMVERARKTLVEAK</sequence>
<name>A0A382GZL9_9ZZZZ</name>
<dbReference type="GO" id="GO:0030976">
    <property type="term" value="F:thiamine pyrophosphate binding"/>
    <property type="evidence" value="ECO:0007669"/>
    <property type="project" value="InterPro"/>
</dbReference>
<dbReference type="GO" id="GO:0050660">
    <property type="term" value="F:flavin adenine dinucleotide binding"/>
    <property type="evidence" value="ECO:0007669"/>
    <property type="project" value="TreeGrafter"/>
</dbReference>
<organism evidence="3">
    <name type="scientific">marine metagenome</name>
    <dbReference type="NCBI Taxonomy" id="408172"/>
    <lineage>
        <taxon>unclassified sequences</taxon>
        <taxon>metagenomes</taxon>
        <taxon>ecological metagenomes</taxon>
    </lineage>
</organism>
<proteinExistence type="inferred from homology"/>
<evidence type="ECO:0000259" key="2">
    <source>
        <dbReference type="Pfam" id="PF02776"/>
    </source>
</evidence>
<dbReference type="CDD" id="cd07035">
    <property type="entry name" value="TPP_PYR_POX_like"/>
    <property type="match status" value="1"/>
</dbReference>
<feature type="non-terminal residue" evidence="3">
    <location>
        <position position="202"/>
    </location>
</feature>
<dbReference type="GO" id="GO:0009097">
    <property type="term" value="P:isoleucine biosynthetic process"/>
    <property type="evidence" value="ECO:0007669"/>
    <property type="project" value="TreeGrafter"/>
</dbReference>
<dbReference type="InterPro" id="IPR029061">
    <property type="entry name" value="THDP-binding"/>
</dbReference>
<dbReference type="GO" id="GO:0009099">
    <property type="term" value="P:L-valine biosynthetic process"/>
    <property type="evidence" value="ECO:0007669"/>
    <property type="project" value="TreeGrafter"/>
</dbReference>
<dbReference type="InterPro" id="IPR012001">
    <property type="entry name" value="Thiamin_PyroP_enz_TPP-bd_dom"/>
</dbReference>
<dbReference type="AlphaFoldDB" id="A0A382GZL9"/>
<accession>A0A382GZL9</accession>
<dbReference type="Pfam" id="PF02776">
    <property type="entry name" value="TPP_enzyme_N"/>
    <property type="match status" value="1"/>
</dbReference>
<feature type="domain" description="Thiamine pyrophosphate enzyme N-terminal TPP-binding" evidence="2">
    <location>
        <begin position="1"/>
        <end position="116"/>
    </location>
</feature>
<dbReference type="EMBL" id="UINC01058103">
    <property type="protein sequence ID" value="SVB79993.1"/>
    <property type="molecule type" value="Genomic_DNA"/>
</dbReference>
<dbReference type="InterPro" id="IPR045229">
    <property type="entry name" value="TPP_enz"/>
</dbReference>
<dbReference type="PANTHER" id="PTHR18968">
    <property type="entry name" value="THIAMINE PYROPHOSPHATE ENZYMES"/>
    <property type="match status" value="1"/>
</dbReference>
<evidence type="ECO:0000313" key="3">
    <source>
        <dbReference type="EMBL" id="SVB79993.1"/>
    </source>
</evidence>
<protein>
    <recommendedName>
        <fullName evidence="2">Thiamine pyrophosphate enzyme N-terminal TPP-binding domain-containing protein</fullName>
    </recommendedName>
</protein>
<dbReference type="GO" id="GO:0003984">
    <property type="term" value="F:acetolactate synthase activity"/>
    <property type="evidence" value="ECO:0007669"/>
    <property type="project" value="TreeGrafter"/>
</dbReference>